<protein>
    <submittedName>
        <fullName evidence="1">Uncharacterized protein</fullName>
    </submittedName>
</protein>
<organism evidence="1 2">
    <name type="scientific">Mobiluncus porci</name>
    <dbReference type="NCBI Taxonomy" id="2652278"/>
    <lineage>
        <taxon>Bacteria</taxon>
        <taxon>Bacillati</taxon>
        <taxon>Actinomycetota</taxon>
        <taxon>Actinomycetes</taxon>
        <taxon>Actinomycetales</taxon>
        <taxon>Actinomycetaceae</taxon>
        <taxon>Mobiluncus</taxon>
    </lineage>
</organism>
<sequence length="234" mass="26267">MIANQPRSLQRIIGPSEIGNPCDHCLAARLAGWDKHEVETPWVTVIGTSVHAWMEEHFQQAEAQARTEGRSDWLTEARVMVGLIGGKEIWGSTDLVDVQGRMTVDWKIVGDSSLAKYKAGPSQVYRTQAHLYAKGWNDAGTPIDEVSIYFLPRNKQMRHGFWWHEPYQPQIALAALERANRLQISLDAIEQAAGIDVRDKWITNLPRDSGCWDCKRYPDKPPPTDPLGLGLTAA</sequence>
<dbReference type="EMBL" id="VUMY01000023">
    <property type="protein sequence ID" value="MST50589.1"/>
    <property type="molecule type" value="Genomic_DNA"/>
</dbReference>
<gene>
    <name evidence="1" type="ORF">FYJ63_10210</name>
</gene>
<dbReference type="InterPro" id="IPR011604">
    <property type="entry name" value="PDDEXK-like_dom_sf"/>
</dbReference>
<evidence type="ECO:0000313" key="1">
    <source>
        <dbReference type="EMBL" id="MST50589.1"/>
    </source>
</evidence>
<dbReference type="Proteomes" id="UP000442535">
    <property type="component" value="Unassembled WGS sequence"/>
</dbReference>
<proteinExistence type="predicted"/>
<evidence type="ECO:0000313" key="2">
    <source>
        <dbReference type="Proteomes" id="UP000442535"/>
    </source>
</evidence>
<accession>A0A7K0K569</accession>
<reference evidence="1 2" key="1">
    <citation type="submission" date="2019-08" db="EMBL/GenBank/DDBJ databases">
        <title>In-depth cultivation of the pig gut microbiome towards novel bacterial diversity and tailored functional studies.</title>
        <authorList>
            <person name="Wylensek D."/>
            <person name="Hitch T.C.A."/>
            <person name="Clavel T."/>
        </authorList>
    </citation>
    <scope>NUCLEOTIDE SEQUENCE [LARGE SCALE GENOMIC DNA]</scope>
    <source>
        <strain evidence="1 2">RF-GAM-744-WT-7</strain>
    </source>
</reference>
<name>A0A7K0K569_9ACTO</name>
<dbReference type="AlphaFoldDB" id="A0A7K0K569"/>
<keyword evidence="2" id="KW-1185">Reference proteome</keyword>
<comment type="caution">
    <text evidence="1">The sequence shown here is derived from an EMBL/GenBank/DDBJ whole genome shotgun (WGS) entry which is preliminary data.</text>
</comment>
<dbReference type="RefSeq" id="WP_154546413.1">
    <property type="nucleotide sequence ID" value="NZ_VUMY01000023.1"/>
</dbReference>
<dbReference type="Gene3D" id="3.90.320.10">
    <property type="match status" value="1"/>
</dbReference>